<dbReference type="EMBL" id="CP027169">
    <property type="protein sequence ID" value="AVK03836.1"/>
    <property type="molecule type" value="Genomic_DNA"/>
</dbReference>
<sequence length="74" mass="8299">MQNRKVSKRNKSGFLGVSKHSSGWQATIAKDKKYYHLGLFKTPEEAHQAYLAAKAQLHTFNPIPREGSATCKPL</sequence>
<dbReference type="InterPro" id="IPR016177">
    <property type="entry name" value="DNA-bd_dom_sf"/>
</dbReference>
<dbReference type="Gene3D" id="3.30.730.10">
    <property type="entry name" value="AP2/ERF domain"/>
    <property type="match status" value="1"/>
</dbReference>
<accession>A0A2R3IPH7</accession>
<dbReference type="Proteomes" id="UP000238390">
    <property type="component" value="Chromosome"/>
</dbReference>
<dbReference type="GO" id="GO:0003700">
    <property type="term" value="F:DNA-binding transcription factor activity"/>
    <property type="evidence" value="ECO:0007669"/>
    <property type="project" value="InterPro"/>
</dbReference>
<reference evidence="1 2" key="1">
    <citation type="submission" date="2018-02" db="EMBL/GenBank/DDBJ databases">
        <title>FDA/CDC Antimicrobial Resistant Isolate Bank Genome Sequencing.</title>
        <authorList>
            <person name="Benahmed F.H."/>
            <person name="Lutgring J.D."/>
            <person name="Yoo B."/>
            <person name="Machado M."/>
            <person name="Brown A."/>
            <person name="McAllister G."/>
            <person name="Perry A."/>
            <person name="Halpin A.L."/>
            <person name="Vavikolanu K."/>
            <person name="Ott S."/>
            <person name="Zhao X."/>
            <person name="Tallon L.J."/>
            <person name="Sadzewicz L."/>
            <person name="Aluvathingal J."/>
            <person name="Nadendla S."/>
            <person name="Voskania-kordi A."/>
            <person name="Simonyan V."/>
            <person name="Patel J."/>
            <person name="Shawar R.M."/>
        </authorList>
    </citation>
    <scope>NUCLEOTIDE SEQUENCE [LARGE SCALE GENOMIC DNA]</scope>
    <source>
        <strain evidence="1 2">AR_0356</strain>
    </source>
</reference>
<gene>
    <name evidence="1" type="ORF">CSB93_4822</name>
</gene>
<name>A0A2R3IPH7_9PSED</name>
<proteinExistence type="predicted"/>
<dbReference type="InterPro" id="IPR036955">
    <property type="entry name" value="AP2/ERF_dom_sf"/>
</dbReference>
<organism evidence="1 2">
    <name type="scientific">Pseudomonas paraeruginosa</name>
    <dbReference type="NCBI Taxonomy" id="2994495"/>
    <lineage>
        <taxon>Bacteria</taxon>
        <taxon>Pseudomonadati</taxon>
        <taxon>Pseudomonadota</taxon>
        <taxon>Gammaproteobacteria</taxon>
        <taxon>Pseudomonadales</taxon>
        <taxon>Pseudomonadaceae</taxon>
        <taxon>Pseudomonas</taxon>
    </lineage>
</organism>
<dbReference type="SUPFAM" id="SSF54171">
    <property type="entry name" value="DNA-binding domain"/>
    <property type="match status" value="1"/>
</dbReference>
<dbReference type="GO" id="GO:0003677">
    <property type="term" value="F:DNA binding"/>
    <property type="evidence" value="ECO:0007669"/>
    <property type="project" value="InterPro"/>
</dbReference>
<evidence type="ECO:0000313" key="2">
    <source>
        <dbReference type="Proteomes" id="UP000238390"/>
    </source>
</evidence>
<keyword evidence="2" id="KW-1185">Reference proteome</keyword>
<evidence type="ECO:0000313" key="1">
    <source>
        <dbReference type="EMBL" id="AVK03836.1"/>
    </source>
</evidence>
<protein>
    <submittedName>
        <fullName evidence="1">AP2 domain protein</fullName>
    </submittedName>
</protein>
<dbReference type="AlphaFoldDB" id="A0A2R3IPH7"/>